<feature type="transmembrane region" description="Helical" evidence="6">
    <location>
        <begin position="28"/>
        <end position="54"/>
    </location>
</feature>
<protein>
    <submittedName>
        <fullName evidence="7">Formate/nitrite transporter family protein</fullName>
    </submittedName>
</protein>
<reference evidence="7 8" key="1">
    <citation type="journal article" date="2015" name="Genome Announc.">
        <title>Draft Genome Sequences of Marine Isolates of Thalassomonas viridans and Thalassomonas actiniarum.</title>
        <authorList>
            <person name="Olonade I."/>
            <person name="van Zyl L.J."/>
            <person name="Trindade M."/>
        </authorList>
    </citation>
    <scope>NUCLEOTIDE SEQUENCE [LARGE SCALE GENOMIC DNA]</scope>
    <source>
        <strain evidence="7 8">A5K-106</strain>
    </source>
</reference>
<dbReference type="GO" id="GO:0015499">
    <property type="term" value="F:formate transmembrane transporter activity"/>
    <property type="evidence" value="ECO:0007669"/>
    <property type="project" value="TreeGrafter"/>
</dbReference>
<accession>A0AAE9YWN1</accession>
<feature type="transmembrane region" description="Helical" evidence="6">
    <location>
        <begin position="245"/>
        <end position="268"/>
    </location>
</feature>
<keyword evidence="8" id="KW-1185">Reference proteome</keyword>
<keyword evidence="3 6" id="KW-1133">Transmembrane helix</keyword>
<feature type="transmembrane region" description="Helical" evidence="6">
    <location>
        <begin position="194"/>
        <end position="216"/>
    </location>
</feature>
<dbReference type="PANTHER" id="PTHR30520:SF6">
    <property type="entry name" value="FORMATE_NITRATE FAMILY TRANSPORTER (EUROFUNG)"/>
    <property type="match status" value="1"/>
</dbReference>
<dbReference type="PROSITE" id="PS01006">
    <property type="entry name" value="FORMATE_NITRITE_TP_2"/>
    <property type="match status" value="1"/>
</dbReference>
<evidence type="ECO:0000256" key="1">
    <source>
        <dbReference type="ARBA" id="ARBA00004141"/>
    </source>
</evidence>
<dbReference type="InterPro" id="IPR024002">
    <property type="entry name" value="For/NO2_transpt_CS"/>
</dbReference>
<evidence type="ECO:0000313" key="8">
    <source>
        <dbReference type="Proteomes" id="UP000032568"/>
    </source>
</evidence>
<evidence type="ECO:0000256" key="6">
    <source>
        <dbReference type="SAM" id="Phobius"/>
    </source>
</evidence>
<keyword evidence="4 6" id="KW-0472">Membrane</keyword>
<dbReference type="PANTHER" id="PTHR30520">
    <property type="entry name" value="FORMATE TRANSPORTER-RELATED"/>
    <property type="match status" value="1"/>
</dbReference>
<sequence>MSDIYGFDAFAPKDISERVKNIGVAKAGLPWLSVLMLGVLAGAFIGLGGLYYVIVKSDPLLSFAASQLLGGLVFCLGLLLVVVAGAELFTGNNLLVMAWAERHITTKQLLKNWLLVCLGNFIGASALACLVFISGHTEMNQGLIGETYLKIGVIKCSMPLWQAFFKGILCNVLVCLAVWMAFAGRSVVDKAVAIVFPISAFVAAGFEHSIANMYFIPLAMLEKYAAGQGDATMQALSWAGFLHNLMPVILGNIIGGGVLVALVYHIIYRRKAVLAPGKE</sequence>
<dbReference type="InterPro" id="IPR000292">
    <property type="entry name" value="For/NO2_transpt"/>
</dbReference>
<reference evidence="7 8" key="2">
    <citation type="journal article" date="2022" name="Mar. Drugs">
        <title>Bioassay-Guided Fractionation Leads to the Detection of Cholic Acid Generated by the Rare Thalassomonas sp.</title>
        <authorList>
            <person name="Pheiffer F."/>
            <person name="Schneider Y.K."/>
            <person name="Hansen E.H."/>
            <person name="Andersen J.H."/>
            <person name="Isaksson J."/>
            <person name="Busche T."/>
            <person name="R C."/>
            <person name="Kalinowski J."/>
            <person name="Zyl L.V."/>
            <person name="Trindade M."/>
        </authorList>
    </citation>
    <scope>NUCLEOTIDE SEQUENCE [LARGE SCALE GENOMIC DNA]</scope>
    <source>
        <strain evidence="7 8">A5K-106</strain>
    </source>
</reference>
<dbReference type="Gene3D" id="1.20.1080.10">
    <property type="entry name" value="Glycerol uptake facilitator protein"/>
    <property type="match status" value="1"/>
</dbReference>
<dbReference type="KEGG" id="tact:SG35_014460"/>
<dbReference type="InterPro" id="IPR023271">
    <property type="entry name" value="Aquaporin-like"/>
</dbReference>
<dbReference type="AlphaFoldDB" id="A0AAE9YWN1"/>
<dbReference type="PROSITE" id="PS01005">
    <property type="entry name" value="FORMATE_NITRITE_TP_1"/>
    <property type="match status" value="1"/>
</dbReference>
<organism evidence="7 8">
    <name type="scientific">Thalassomonas actiniarum</name>
    <dbReference type="NCBI Taxonomy" id="485447"/>
    <lineage>
        <taxon>Bacteria</taxon>
        <taxon>Pseudomonadati</taxon>
        <taxon>Pseudomonadota</taxon>
        <taxon>Gammaproteobacteria</taxon>
        <taxon>Alteromonadales</taxon>
        <taxon>Colwelliaceae</taxon>
        <taxon>Thalassomonas</taxon>
    </lineage>
</organism>
<feature type="transmembrane region" description="Helical" evidence="6">
    <location>
        <begin position="163"/>
        <end position="182"/>
    </location>
</feature>
<comment type="similarity">
    <text evidence="5">Belongs to the FNT transporter (TC 1.A.16) family.</text>
</comment>
<evidence type="ECO:0000256" key="2">
    <source>
        <dbReference type="ARBA" id="ARBA00022692"/>
    </source>
</evidence>
<evidence type="ECO:0000256" key="5">
    <source>
        <dbReference type="ARBA" id="ARBA00049660"/>
    </source>
</evidence>
<feature type="transmembrane region" description="Helical" evidence="6">
    <location>
        <begin position="110"/>
        <end position="133"/>
    </location>
</feature>
<feature type="transmembrane region" description="Helical" evidence="6">
    <location>
        <begin position="60"/>
        <end position="89"/>
    </location>
</feature>
<evidence type="ECO:0000256" key="3">
    <source>
        <dbReference type="ARBA" id="ARBA00022989"/>
    </source>
</evidence>
<keyword evidence="2 6" id="KW-0812">Transmembrane</keyword>
<dbReference type="EMBL" id="CP059735">
    <property type="protein sequence ID" value="WDE01882.1"/>
    <property type="molecule type" value="Genomic_DNA"/>
</dbReference>
<proteinExistence type="inferred from homology"/>
<comment type="subcellular location">
    <subcellularLocation>
        <location evidence="1">Membrane</location>
        <topology evidence="1">Multi-pass membrane protein</topology>
    </subcellularLocation>
</comment>
<dbReference type="Proteomes" id="UP000032568">
    <property type="component" value="Chromosome"/>
</dbReference>
<evidence type="ECO:0000313" key="7">
    <source>
        <dbReference type="EMBL" id="WDE01882.1"/>
    </source>
</evidence>
<evidence type="ECO:0000256" key="4">
    <source>
        <dbReference type="ARBA" id="ARBA00023136"/>
    </source>
</evidence>
<gene>
    <name evidence="7" type="ORF">SG35_014460</name>
</gene>
<dbReference type="Pfam" id="PF01226">
    <property type="entry name" value="Form_Nir_trans"/>
    <property type="match status" value="1"/>
</dbReference>
<name>A0AAE9YWN1_9GAMM</name>
<dbReference type="GO" id="GO:0005886">
    <property type="term" value="C:plasma membrane"/>
    <property type="evidence" value="ECO:0007669"/>
    <property type="project" value="TreeGrafter"/>
</dbReference>